<dbReference type="KEGG" id="pdio:PDMSB3_1922.1"/>
<keyword evidence="1" id="KW-1133">Transmembrane helix</keyword>
<proteinExistence type="predicted"/>
<reference evidence="2 3" key="1">
    <citation type="submission" date="2019-08" db="EMBL/GenBank/DDBJ databases">
        <authorList>
            <person name="Herpell B J."/>
        </authorList>
    </citation>
    <scope>NUCLEOTIDE SEQUENCE [LARGE SCALE GENOMIC DNA]</scope>
    <source>
        <strain evidence="3">Msb3</strain>
    </source>
</reference>
<dbReference type="AlphaFoldDB" id="A0A5Q4ZMP1"/>
<dbReference type="Proteomes" id="UP000325811">
    <property type="component" value="Chromosome II"/>
</dbReference>
<sequence length="222" mass="24572">MFTVATDRRSFPRITPTVFYLVGLIQALYLALGLTISETAFERHTNKSGFRNVFRIMPCVLAVRKRTVKALYAGCPTQRCNPCSGKCEIGAAGRGLRCLMLATHRTMRGGAPIGFRNIGIFDRRVMQPAALYGARGYLTGRRAGTTFHDVAGGRSEHVSYSNQRVMRRMPGGGPPQQKSRWHKGLKAAGIGVAISISQRMRCRRFNMKPGGERRRAANIQPS</sequence>
<keyword evidence="3" id="KW-1185">Reference proteome</keyword>
<evidence type="ECO:0000256" key="1">
    <source>
        <dbReference type="SAM" id="Phobius"/>
    </source>
</evidence>
<organism evidence="2 3">
    <name type="scientific">Paraburkholderia dioscoreae</name>
    <dbReference type="NCBI Taxonomy" id="2604047"/>
    <lineage>
        <taxon>Bacteria</taxon>
        <taxon>Pseudomonadati</taxon>
        <taxon>Pseudomonadota</taxon>
        <taxon>Betaproteobacteria</taxon>
        <taxon>Burkholderiales</taxon>
        <taxon>Burkholderiaceae</taxon>
        <taxon>Paraburkholderia</taxon>
    </lineage>
</organism>
<keyword evidence="1" id="KW-0812">Transmembrane</keyword>
<evidence type="ECO:0000313" key="2">
    <source>
        <dbReference type="EMBL" id="VVD33206.1"/>
    </source>
</evidence>
<keyword evidence="1" id="KW-0472">Membrane</keyword>
<dbReference type="EMBL" id="LR699554">
    <property type="protein sequence ID" value="VVD33206.1"/>
    <property type="molecule type" value="Genomic_DNA"/>
</dbReference>
<gene>
    <name evidence="2" type="ORF">PDMSB3_1922</name>
</gene>
<feature type="transmembrane region" description="Helical" evidence="1">
    <location>
        <begin position="18"/>
        <end position="41"/>
    </location>
</feature>
<name>A0A5Q4ZMP1_9BURK</name>
<accession>A0A5Q4ZMP1</accession>
<evidence type="ECO:0000313" key="3">
    <source>
        <dbReference type="Proteomes" id="UP000325811"/>
    </source>
</evidence>
<protein>
    <submittedName>
        <fullName evidence="2">Uncharacterized protein</fullName>
    </submittedName>
</protein>